<dbReference type="GO" id="GO:0005524">
    <property type="term" value="F:ATP binding"/>
    <property type="evidence" value="ECO:0007669"/>
    <property type="project" value="UniProtKB-KW"/>
</dbReference>
<evidence type="ECO:0000313" key="4">
    <source>
        <dbReference type="EMBL" id="KAA1254651.1"/>
    </source>
</evidence>
<keyword evidence="2" id="KW-0067">ATP-binding</keyword>
<evidence type="ECO:0000313" key="5">
    <source>
        <dbReference type="Proteomes" id="UP000323225"/>
    </source>
</evidence>
<dbReference type="Pfam" id="PF13245">
    <property type="entry name" value="AAA_19"/>
    <property type="match status" value="1"/>
</dbReference>
<organism evidence="4 5">
    <name type="scientific">Vibrio cholerae</name>
    <dbReference type="NCBI Taxonomy" id="666"/>
    <lineage>
        <taxon>Bacteria</taxon>
        <taxon>Pseudomonadati</taxon>
        <taxon>Pseudomonadota</taxon>
        <taxon>Gammaproteobacteria</taxon>
        <taxon>Vibrionales</taxon>
        <taxon>Vibrionaceae</taxon>
        <taxon>Vibrio</taxon>
    </lineage>
</organism>
<dbReference type="SMART" id="SM00382">
    <property type="entry name" value="AAA"/>
    <property type="match status" value="1"/>
</dbReference>
<dbReference type="CDD" id="cd17933">
    <property type="entry name" value="DEXSc_RecD-like"/>
    <property type="match status" value="1"/>
</dbReference>
<evidence type="ECO:0000259" key="3">
    <source>
        <dbReference type="SMART" id="SM00382"/>
    </source>
</evidence>
<dbReference type="AlphaFoldDB" id="A0A5Q6PIH4"/>
<dbReference type="InterPro" id="IPR027417">
    <property type="entry name" value="P-loop_NTPase"/>
</dbReference>
<evidence type="ECO:0000256" key="2">
    <source>
        <dbReference type="ARBA" id="ARBA00022840"/>
    </source>
</evidence>
<dbReference type="InterPro" id="IPR003593">
    <property type="entry name" value="AAA+_ATPase"/>
</dbReference>
<dbReference type="Pfam" id="PF13538">
    <property type="entry name" value="UvrD_C_2"/>
    <property type="match status" value="1"/>
</dbReference>
<name>A0A5Q6PIH4_VIBCL</name>
<gene>
    <name evidence="4" type="ORF">F0M16_10315</name>
</gene>
<dbReference type="EMBL" id="VUAA01000010">
    <property type="protein sequence ID" value="KAA1254651.1"/>
    <property type="molecule type" value="Genomic_DNA"/>
</dbReference>
<dbReference type="PANTHER" id="PTHR43788:SF6">
    <property type="entry name" value="DNA HELICASE B"/>
    <property type="match status" value="1"/>
</dbReference>
<comment type="caution">
    <text evidence="4">The sequence shown here is derived from an EMBL/GenBank/DDBJ whole genome shotgun (WGS) entry which is preliminary data.</text>
</comment>
<sequence length="745" mass="83987">MSFIKVKVISYNNINKNDSYISLKVKPVDEKSKSFISENFESSGKSFIIHTSGRAFYTPSVDDTVVIRGQVSENNDGFKYFEFNSIFPAHFLEKSNPNIQEILESKIFESIDSKDAQQIGVKYGKGIIPILEKEPEKLVNDGFKLDIQAVKRDWSKAKMIAHDVEFMKQLGFSYDDIAKLFDIFNEHPHGALNAISRNPYRLIDYFPISTIDSYIKNLYWEEDSYARLSSIVDFFYNQSISGGSTGIYPKNLLDSVKTEGVNPHLILNHMRSDMRVGIYNMIGDVLQSKLHARLEEETAQHLADYLTSYKIDDYSNLDPDEDFLTDEQRTAVKNCVSTKLAILTGGPGRGKTTVIKAIMGLIRKASNNTQKIVCMAPTSQAAKRMSESIGEDCFTVHEAIGFNQDSGFYSKVNKQVDADVIIVDEVSMLDLYGLSRLIKSLKSTTRLILVGDKDQLPSVEIGNVIEDLISIEQVKTSYLTTPIRFGEHSEINDNAMLINQGETPALNQNRHGSWHVIPTENDFQTQDKVIKLCQGFIPGELGIEHSRIQVLSAQYETPIGVNTMNEKLKPIFNPPGRNSFNAKLGGKEFRVGDRIVITKRIKDKNIPNGAVGEIKYIDFKGKKVSIEFDGETVALPLSIGRQMELSYSKTIHKSQGTECDAIIIPISKSNKRMLNRKLIYTAVTRAKQHVFIVGDVNAFLECIKDENQEERISFLSHRIKENIEKNLKMSKEISAKSEELGVPFQ</sequence>
<dbReference type="Gene3D" id="2.30.30.940">
    <property type="match status" value="1"/>
</dbReference>
<keyword evidence="1" id="KW-0547">Nucleotide-binding</keyword>
<dbReference type="SUPFAM" id="SSF52540">
    <property type="entry name" value="P-loop containing nucleoside triphosphate hydrolases"/>
    <property type="match status" value="2"/>
</dbReference>
<evidence type="ECO:0000256" key="1">
    <source>
        <dbReference type="ARBA" id="ARBA00022741"/>
    </source>
</evidence>
<feature type="domain" description="AAA+ ATPase" evidence="3">
    <location>
        <begin position="337"/>
        <end position="475"/>
    </location>
</feature>
<protein>
    <submittedName>
        <fullName evidence="4">AAA family ATPase</fullName>
    </submittedName>
</protein>
<dbReference type="Proteomes" id="UP000323225">
    <property type="component" value="Unassembled WGS sequence"/>
</dbReference>
<reference evidence="4 5" key="1">
    <citation type="submission" date="2019-09" db="EMBL/GenBank/DDBJ databases">
        <authorList>
            <person name="Kritzky A."/>
            <person name="Schelkanova E.Y."/>
            <person name="Alkhova Z.V."/>
            <person name="Smirnova N.I."/>
        </authorList>
    </citation>
    <scope>NUCLEOTIDE SEQUENCE [LARGE SCALE GENOMIC DNA]</scope>
    <source>
        <strain evidence="4 5">M1526</strain>
    </source>
</reference>
<dbReference type="InterPro" id="IPR050534">
    <property type="entry name" value="Coronavir_polyprotein_1ab"/>
</dbReference>
<proteinExistence type="predicted"/>
<dbReference type="PANTHER" id="PTHR43788">
    <property type="entry name" value="DNA2/NAM7 HELICASE FAMILY MEMBER"/>
    <property type="match status" value="1"/>
</dbReference>
<dbReference type="InterPro" id="IPR027785">
    <property type="entry name" value="UvrD-like_helicase_C"/>
</dbReference>
<dbReference type="CDD" id="cd18809">
    <property type="entry name" value="SF1_C_RecD"/>
    <property type="match status" value="1"/>
</dbReference>
<accession>A0A5Q6PIH4</accession>
<dbReference type="GO" id="GO:0003678">
    <property type="term" value="F:DNA helicase activity"/>
    <property type="evidence" value="ECO:0007669"/>
    <property type="project" value="UniProtKB-ARBA"/>
</dbReference>
<dbReference type="Gene3D" id="3.40.50.300">
    <property type="entry name" value="P-loop containing nucleotide triphosphate hydrolases"/>
    <property type="match status" value="2"/>
</dbReference>